<evidence type="ECO:0000256" key="1">
    <source>
        <dbReference type="SAM" id="MobiDB-lite"/>
    </source>
</evidence>
<name>A0A225VX51_9STRA</name>
<organism evidence="2 3">
    <name type="scientific">Phytophthora megakarya</name>
    <dbReference type="NCBI Taxonomy" id="4795"/>
    <lineage>
        <taxon>Eukaryota</taxon>
        <taxon>Sar</taxon>
        <taxon>Stramenopiles</taxon>
        <taxon>Oomycota</taxon>
        <taxon>Peronosporomycetes</taxon>
        <taxon>Peronosporales</taxon>
        <taxon>Peronosporaceae</taxon>
        <taxon>Phytophthora</taxon>
    </lineage>
</organism>
<gene>
    <name evidence="2" type="ORF">PHMEG_00017814</name>
</gene>
<comment type="caution">
    <text evidence="2">The sequence shown here is derived from an EMBL/GenBank/DDBJ whole genome shotgun (WGS) entry which is preliminary data.</text>
</comment>
<dbReference type="AlphaFoldDB" id="A0A225VX51"/>
<dbReference type="Proteomes" id="UP000198211">
    <property type="component" value="Unassembled WGS sequence"/>
</dbReference>
<accession>A0A225VX51</accession>
<sequence length="581" mass="67367">MKAGGGIPIWSRSPRFPGRRQEHYHQTATPRSPVIDYISRNKEKIENMSVEQSQRRRMQQAVAKTKLKVKTTVSEAWGTLIVLSVAQTKLVKLLVISVVLRRLRQALERRYKHITFESWTHVRDRDAMRSLAAALITRRSFRFRLSLRVERKTRAAKLLRTFLSGLTFDVRFAMAVRRMQRRIICLQRWWRRARLVVRAREQCLAYKWMIIEKKLRAEAIAQMLHLQRVFQPPTTAAPFIHSGSSNVLTKRRSSVVSAAPKPVAVESQLPLHKLLNLPEQKRWFNARFVLTPDGVLRGYSTLEQDADTGAESTPGECLMVEVKHFRCHAHGFANVPLGSSGEDGENDTRPYLMIFRPGASRFVLITDTTSLILSPLLDWKEKLERIGGHPTGSPFSGGSQRDIQDILTQSDISGLDDTNEEPEVQISNFRRGSTGGGSNGDRSPSTPQRKRSSFHRLRRSTAFQPIAEGEMSYYVVDLLRDCPRVPPRTVWSTLRDKLREERKNFRSDIYRFMLESTRYEQHERDRRQIIVLDKFKEFFTMERPRHPHFRSLISHRKMEALVRQTIEFVRTTQPSNPKFML</sequence>
<keyword evidence="3" id="KW-1185">Reference proteome</keyword>
<evidence type="ECO:0000313" key="2">
    <source>
        <dbReference type="EMBL" id="OWZ09478.1"/>
    </source>
</evidence>
<feature type="region of interest" description="Disordered" evidence="1">
    <location>
        <begin position="1"/>
        <end position="27"/>
    </location>
</feature>
<evidence type="ECO:0000313" key="3">
    <source>
        <dbReference type="Proteomes" id="UP000198211"/>
    </source>
</evidence>
<protein>
    <submittedName>
        <fullName evidence="2">Uncharacterized protein</fullName>
    </submittedName>
</protein>
<proteinExistence type="predicted"/>
<reference evidence="3" key="1">
    <citation type="submission" date="2017-03" db="EMBL/GenBank/DDBJ databases">
        <title>Phytopthora megakarya and P. palmivora, two closely related causual agents of cacao black pod achieved similar genome size and gene model numbers by different mechanisms.</title>
        <authorList>
            <person name="Ali S."/>
            <person name="Shao J."/>
            <person name="Larry D.J."/>
            <person name="Kronmiller B."/>
            <person name="Shen D."/>
            <person name="Strem M.D."/>
            <person name="Melnick R.L."/>
            <person name="Guiltinan M.J."/>
            <person name="Tyler B.M."/>
            <person name="Meinhardt L.W."/>
            <person name="Bailey B.A."/>
        </authorList>
    </citation>
    <scope>NUCLEOTIDE SEQUENCE [LARGE SCALE GENOMIC DNA]</scope>
    <source>
        <strain evidence="3">zdho120</strain>
    </source>
</reference>
<feature type="region of interest" description="Disordered" evidence="1">
    <location>
        <begin position="411"/>
        <end position="458"/>
    </location>
</feature>
<feature type="compositionally biased region" description="Basic residues" evidence="1">
    <location>
        <begin position="448"/>
        <end position="458"/>
    </location>
</feature>
<dbReference type="OrthoDB" id="111457at2759"/>
<dbReference type="EMBL" id="NBNE01002776">
    <property type="protein sequence ID" value="OWZ09478.1"/>
    <property type="molecule type" value="Genomic_DNA"/>
</dbReference>